<dbReference type="EMBL" id="GECZ01008095">
    <property type="protein sequence ID" value="JAS61674.1"/>
    <property type="molecule type" value="Transcribed_RNA"/>
</dbReference>
<feature type="non-terminal residue" evidence="2">
    <location>
        <position position="115"/>
    </location>
</feature>
<proteinExistence type="predicted"/>
<evidence type="ECO:0000313" key="2">
    <source>
        <dbReference type="EMBL" id="JAS61674.1"/>
    </source>
</evidence>
<feature type="region of interest" description="Disordered" evidence="1">
    <location>
        <begin position="1"/>
        <end position="26"/>
    </location>
</feature>
<organism evidence="2">
    <name type="scientific">Cuerna arida</name>
    <dbReference type="NCBI Taxonomy" id="1464854"/>
    <lineage>
        <taxon>Eukaryota</taxon>
        <taxon>Metazoa</taxon>
        <taxon>Ecdysozoa</taxon>
        <taxon>Arthropoda</taxon>
        <taxon>Hexapoda</taxon>
        <taxon>Insecta</taxon>
        <taxon>Pterygota</taxon>
        <taxon>Neoptera</taxon>
        <taxon>Paraneoptera</taxon>
        <taxon>Hemiptera</taxon>
        <taxon>Auchenorrhyncha</taxon>
        <taxon>Membracoidea</taxon>
        <taxon>Cicadellidae</taxon>
        <taxon>Cicadellinae</taxon>
        <taxon>Proconiini</taxon>
        <taxon>Cuerna</taxon>
    </lineage>
</organism>
<name>A0A1B6GGV9_9HEMI</name>
<protein>
    <submittedName>
        <fullName evidence="2">Uncharacterized protein</fullName>
    </submittedName>
</protein>
<feature type="non-terminal residue" evidence="2">
    <location>
        <position position="1"/>
    </location>
</feature>
<reference evidence="2" key="1">
    <citation type="submission" date="2015-11" db="EMBL/GenBank/DDBJ databases">
        <title>De novo transcriptome assembly of four potential Pierce s Disease insect vectors from Arizona vineyards.</title>
        <authorList>
            <person name="Tassone E.E."/>
        </authorList>
    </citation>
    <scope>NUCLEOTIDE SEQUENCE</scope>
</reference>
<gene>
    <name evidence="2" type="ORF">g.46603</name>
</gene>
<evidence type="ECO:0000256" key="1">
    <source>
        <dbReference type="SAM" id="MobiDB-lite"/>
    </source>
</evidence>
<sequence length="115" mass="13195">SEVEIVQKSTDNIYRQTAAAPQPESHVTYNYKSETHNNSTNNYINYANNNNHVQKPQPFPVNERIEGPPKKVEDLMATLGPEPKNDVFNAGFNARQIEVVHEKRFDDKKVKKNDN</sequence>
<accession>A0A1B6GGV9</accession>
<dbReference type="AlphaFoldDB" id="A0A1B6GGV9"/>